<dbReference type="EMBL" id="MU003704">
    <property type="protein sequence ID" value="KAF2807573.1"/>
    <property type="molecule type" value="Genomic_DNA"/>
</dbReference>
<accession>A0A6A6YGB4</accession>
<organism evidence="1">
    <name type="scientific">Mytilinidion resinicola</name>
    <dbReference type="NCBI Taxonomy" id="574789"/>
    <lineage>
        <taxon>Eukaryota</taxon>
        <taxon>Fungi</taxon>
        <taxon>Dikarya</taxon>
        <taxon>Ascomycota</taxon>
        <taxon>Pezizomycotina</taxon>
        <taxon>Dothideomycetes</taxon>
        <taxon>Pleosporomycetidae</taxon>
        <taxon>Mytilinidiales</taxon>
        <taxon>Mytilinidiaceae</taxon>
        <taxon>Mytilinidion</taxon>
    </lineage>
</organism>
<evidence type="ECO:0000313" key="2">
    <source>
        <dbReference type="Proteomes" id="UP000504636"/>
    </source>
</evidence>
<name>A0A6A6YGB4_9PEZI</name>
<protein>
    <submittedName>
        <fullName evidence="1 3">Uncharacterized protein</fullName>
    </submittedName>
</protein>
<dbReference type="RefSeq" id="XP_033574537.1">
    <property type="nucleotide sequence ID" value="XM_033725689.1"/>
</dbReference>
<dbReference type="Proteomes" id="UP000504636">
    <property type="component" value="Unplaced"/>
</dbReference>
<reference evidence="1 3" key="1">
    <citation type="journal article" date="2020" name="Stud. Mycol.">
        <title>101 Dothideomycetes genomes: a test case for predicting lifestyles and emergence of pathogens.</title>
        <authorList>
            <person name="Haridas S."/>
            <person name="Albert R."/>
            <person name="Binder M."/>
            <person name="Bloem J."/>
            <person name="Labutti K."/>
            <person name="Salamov A."/>
            <person name="Andreopoulos B."/>
            <person name="Baker S."/>
            <person name="Barry K."/>
            <person name="Bills G."/>
            <person name="Bluhm B."/>
            <person name="Cannon C."/>
            <person name="Castanera R."/>
            <person name="Culley D."/>
            <person name="Daum C."/>
            <person name="Ezra D."/>
            <person name="Gonzalez J."/>
            <person name="Henrissat B."/>
            <person name="Kuo A."/>
            <person name="Liang C."/>
            <person name="Lipzen A."/>
            <person name="Lutzoni F."/>
            <person name="Magnuson J."/>
            <person name="Mondo S."/>
            <person name="Nolan M."/>
            <person name="Ohm R."/>
            <person name="Pangilinan J."/>
            <person name="Park H.-J."/>
            <person name="Ramirez L."/>
            <person name="Alfaro M."/>
            <person name="Sun H."/>
            <person name="Tritt A."/>
            <person name="Yoshinaga Y."/>
            <person name="Zwiers L.-H."/>
            <person name="Turgeon B."/>
            <person name="Goodwin S."/>
            <person name="Spatafora J."/>
            <person name="Crous P."/>
            <person name="Grigoriev I."/>
        </authorList>
    </citation>
    <scope>NUCLEOTIDE SEQUENCE</scope>
    <source>
        <strain evidence="1 3">CBS 304.34</strain>
    </source>
</reference>
<keyword evidence="2" id="KW-1185">Reference proteome</keyword>
<evidence type="ECO:0000313" key="3">
    <source>
        <dbReference type="RefSeq" id="XP_033574537.1"/>
    </source>
</evidence>
<reference evidence="3" key="2">
    <citation type="submission" date="2020-04" db="EMBL/GenBank/DDBJ databases">
        <authorList>
            <consortium name="NCBI Genome Project"/>
        </authorList>
    </citation>
    <scope>NUCLEOTIDE SEQUENCE</scope>
    <source>
        <strain evidence="3">CBS 304.34</strain>
    </source>
</reference>
<proteinExistence type="predicted"/>
<sequence>MPSQEPLRLARLFMVLHRHPGLARKVKSLHFNLFDHFDYNYRAEIATVERVLSDLVEELSLPRETKLAWLEASNPHTGETNSQIAYEALGAGLLALVPNVRRLELGLCGAIPLLSTLALLPSRPIL</sequence>
<evidence type="ECO:0000313" key="1">
    <source>
        <dbReference type="EMBL" id="KAF2807573.1"/>
    </source>
</evidence>
<dbReference type="GeneID" id="54466582"/>
<reference evidence="3" key="3">
    <citation type="submission" date="2025-04" db="UniProtKB">
        <authorList>
            <consortium name="RefSeq"/>
        </authorList>
    </citation>
    <scope>IDENTIFICATION</scope>
    <source>
        <strain evidence="3">CBS 304.34</strain>
    </source>
</reference>
<dbReference type="AlphaFoldDB" id="A0A6A6YGB4"/>
<gene>
    <name evidence="1 3" type="ORF">BDZ99DRAFT_522205</name>
</gene>